<dbReference type="EMBL" id="JBHSDK010000014">
    <property type="protein sequence ID" value="MFC4335576.1"/>
    <property type="molecule type" value="Genomic_DNA"/>
</dbReference>
<dbReference type="Proteomes" id="UP001595823">
    <property type="component" value="Unassembled WGS sequence"/>
</dbReference>
<dbReference type="PRINTS" id="PR01346">
    <property type="entry name" value="HELNAPAPROT"/>
</dbReference>
<proteinExistence type="inferred from homology"/>
<dbReference type="PANTHER" id="PTHR42932:SF2">
    <property type="entry name" value="DNA PROTECTION DURING STARVATION PROTEIN 1"/>
    <property type="match status" value="1"/>
</dbReference>
<dbReference type="Gene3D" id="1.20.1260.10">
    <property type="match status" value="1"/>
</dbReference>
<dbReference type="SUPFAM" id="SSF47240">
    <property type="entry name" value="Ferritin-like"/>
    <property type="match status" value="1"/>
</dbReference>
<reference evidence="5" key="1">
    <citation type="journal article" date="2019" name="Int. J. Syst. Evol. Microbiol.">
        <title>The Global Catalogue of Microorganisms (GCM) 10K type strain sequencing project: providing services to taxonomists for standard genome sequencing and annotation.</title>
        <authorList>
            <consortium name="The Broad Institute Genomics Platform"/>
            <consortium name="The Broad Institute Genome Sequencing Center for Infectious Disease"/>
            <person name="Wu L."/>
            <person name="Ma J."/>
        </authorList>
    </citation>
    <scope>NUCLEOTIDE SEQUENCE [LARGE SCALE GENOMIC DNA]</scope>
    <source>
        <strain evidence="5">IBRC-M 10908</strain>
    </source>
</reference>
<evidence type="ECO:0000259" key="3">
    <source>
        <dbReference type="Pfam" id="PF00210"/>
    </source>
</evidence>
<dbReference type="RefSeq" id="WP_380620580.1">
    <property type="nucleotide sequence ID" value="NZ_JBHSDK010000014.1"/>
</dbReference>
<comment type="caution">
    <text evidence="4">The sequence shown here is derived from an EMBL/GenBank/DDBJ whole genome shotgun (WGS) entry which is preliminary data.</text>
</comment>
<organism evidence="4 5">
    <name type="scientific">Salininema proteolyticum</name>
    <dbReference type="NCBI Taxonomy" id="1607685"/>
    <lineage>
        <taxon>Bacteria</taxon>
        <taxon>Bacillati</taxon>
        <taxon>Actinomycetota</taxon>
        <taxon>Actinomycetes</taxon>
        <taxon>Glycomycetales</taxon>
        <taxon>Glycomycetaceae</taxon>
        <taxon>Salininema</taxon>
    </lineage>
</organism>
<dbReference type="PIRSF" id="PIRSF005900">
    <property type="entry name" value="Dps"/>
    <property type="match status" value="1"/>
</dbReference>
<dbReference type="Pfam" id="PF00210">
    <property type="entry name" value="Ferritin"/>
    <property type="match status" value="1"/>
</dbReference>
<evidence type="ECO:0000256" key="1">
    <source>
        <dbReference type="ARBA" id="ARBA00009497"/>
    </source>
</evidence>
<accession>A0ABV8TYY4</accession>
<dbReference type="InterPro" id="IPR023188">
    <property type="entry name" value="DPS_DNA-bd_CS"/>
</dbReference>
<feature type="domain" description="Ferritin/DPS" evidence="3">
    <location>
        <begin position="19"/>
        <end position="153"/>
    </location>
</feature>
<evidence type="ECO:0000313" key="4">
    <source>
        <dbReference type="EMBL" id="MFC4335576.1"/>
    </source>
</evidence>
<dbReference type="PROSITE" id="PS00818">
    <property type="entry name" value="DPS_1"/>
    <property type="match status" value="1"/>
</dbReference>
<gene>
    <name evidence="4" type="ORF">ACFPET_10235</name>
</gene>
<dbReference type="InterPro" id="IPR012347">
    <property type="entry name" value="Ferritin-like"/>
</dbReference>
<keyword evidence="5" id="KW-1185">Reference proteome</keyword>
<sequence>MSTTSTAPSDGERPSAAPALQESLAELIDLSLLGKQAHWNVYGKNFRALHQQLDDVVEFARQSADTVAERLVAIGANADGRASTVAAESGLPALEEGSLPDTTVVTFMVEAYTTTIANMRHRIEALGSTDSVSQDLLIGITAELEKQSWMFQAEMA</sequence>
<dbReference type="CDD" id="cd01043">
    <property type="entry name" value="DPS"/>
    <property type="match status" value="1"/>
</dbReference>
<comment type="similarity">
    <text evidence="1 2">Belongs to the Dps family.</text>
</comment>
<evidence type="ECO:0000313" key="5">
    <source>
        <dbReference type="Proteomes" id="UP001595823"/>
    </source>
</evidence>
<dbReference type="InterPro" id="IPR008331">
    <property type="entry name" value="Ferritin_DPS_dom"/>
</dbReference>
<name>A0ABV8TYY4_9ACTN</name>
<dbReference type="PANTHER" id="PTHR42932">
    <property type="entry name" value="GENERAL STRESS PROTEIN 20U"/>
    <property type="match status" value="1"/>
</dbReference>
<dbReference type="InterPro" id="IPR009078">
    <property type="entry name" value="Ferritin-like_SF"/>
</dbReference>
<dbReference type="InterPro" id="IPR002177">
    <property type="entry name" value="DPS_DNA-bd"/>
</dbReference>
<protein>
    <submittedName>
        <fullName evidence="4">DNA starvation/stationary phase protection protein</fullName>
    </submittedName>
</protein>
<evidence type="ECO:0000256" key="2">
    <source>
        <dbReference type="RuleBase" id="RU003875"/>
    </source>
</evidence>